<dbReference type="InterPro" id="IPR041726">
    <property type="entry name" value="ACAD10_11_N"/>
</dbReference>
<dbReference type="Proteomes" id="UP000193218">
    <property type="component" value="Unassembled WGS sequence"/>
</dbReference>
<keyword evidence="2" id="KW-0418">Kinase</keyword>
<dbReference type="PANTHER" id="PTHR47829:SF1">
    <property type="entry name" value="HAD FAMILY PHOSPHATASE"/>
    <property type="match status" value="1"/>
</dbReference>
<sequence>MSSSEASSSNSRKVGQQVGEVRSALPLDKLVPYLEKNVDGWKGPLEVKQFKFGQSNPTYLLLTPSKSYVLRRQPSGPLLSKTAHRIDREYLILSSLSRYNCSLSSSDREDHGIPIPEVHCLCMDPEVIGAGFYVMDFVKGRIFQDVRMHHLSAKERRDCFRSAVETLTRLSSIPLDRLDLPNPFAPDPVKKPYFSRNVNSLLRVSEAQSRAKSKETGKEIGEIWGTSKLRPWFEHGAQKIAQEETRLGVAGVVHGDYKLDNLIFHPTKPKVIGILDWELCTLGSPLADLANLLLPFSFAPVSDSALKQMLGTRSDATLMLGLKGLSSSQTGLPSRDELESWWVEGMNSERRWHASPMGNAEDCAPQWSWPIQHIDWVRSWTLFKLAIIAQGIAARAALGQASSADAKADSRAVFDFFGKMAWTVRNEVEGEKSKL</sequence>
<keyword evidence="2" id="KW-0808">Transferase</keyword>
<dbReference type="InParanoid" id="A0A1Y1UIG1"/>
<dbReference type="OrthoDB" id="191037at2759"/>
<feature type="domain" description="Aminoglycoside phosphotransferase" evidence="1">
    <location>
        <begin position="47"/>
        <end position="297"/>
    </location>
</feature>
<dbReference type="EMBL" id="NBSH01000005">
    <property type="protein sequence ID" value="ORX37802.1"/>
    <property type="molecule type" value="Genomic_DNA"/>
</dbReference>
<dbReference type="Gene3D" id="3.90.1200.10">
    <property type="match status" value="1"/>
</dbReference>
<evidence type="ECO:0000313" key="2">
    <source>
        <dbReference type="EMBL" id="ORX37802.1"/>
    </source>
</evidence>
<organism evidence="2 3">
    <name type="scientific">Kockovaella imperatae</name>
    <dbReference type="NCBI Taxonomy" id="4999"/>
    <lineage>
        <taxon>Eukaryota</taxon>
        <taxon>Fungi</taxon>
        <taxon>Dikarya</taxon>
        <taxon>Basidiomycota</taxon>
        <taxon>Agaricomycotina</taxon>
        <taxon>Tremellomycetes</taxon>
        <taxon>Tremellales</taxon>
        <taxon>Cuniculitremaceae</taxon>
        <taxon>Kockovaella</taxon>
    </lineage>
</organism>
<evidence type="ECO:0000313" key="3">
    <source>
        <dbReference type="Proteomes" id="UP000193218"/>
    </source>
</evidence>
<dbReference type="InterPro" id="IPR011009">
    <property type="entry name" value="Kinase-like_dom_sf"/>
</dbReference>
<evidence type="ECO:0000259" key="1">
    <source>
        <dbReference type="Pfam" id="PF01636"/>
    </source>
</evidence>
<dbReference type="GeneID" id="33557381"/>
<dbReference type="SUPFAM" id="SSF56112">
    <property type="entry name" value="Protein kinase-like (PK-like)"/>
    <property type="match status" value="1"/>
</dbReference>
<gene>
    <name evidence="2" type="ORF">BD324DRAFT_623395</name>
</gene>
<dbReference type="Gene3D" id="3.30.200.20">
    <property type="entry name" value="Phosphorylase Kinase, domain 1"/>
    <property type="match status" value="1"/>
</dbReference>
<dbReference type="CDD" id="cd05154">
    <property type="entry name" value="ACAD10_11_N-like"/>
    <property type="match status" value="1"/>
</dbReference>
<dbReference type="PANTHER" id="PTHR47829">
    <property type="entry name" value="HYDROLASE, PUTATIVE (AFU_ORTHOLOGUE AFUA_1G12880)-RELATED"/>
    <property type="match status" value="1"/>
</dbReference>
<dbReference type="RefSeq" id="XP_021871789.1">
    <property type="nucleotide sequence ID" value="XM_022015572.1"/>
</dbReference>
<comment type="caution">
    <text evidence="2">The sequence shown here is derived from an EMBL/GenBank/DDBJ whole genome shotgun (WGS) entry which is preliminary data.</text>
</comment>
<dbReference type="GO" id="GO:0016301">
    <property type="term" value="F:kinase activity"/>
    <property type="evidence" value="ECO:0007669"/>
    <property type="project" value="UniProtKB-KW"/>
</dbReference>
<dbReference type="AlphaFoldDB" id="A0A1Y1UIG1"/>
<dbReference type="Pfam" id="PF01636">
    <property type="entry name" value="APH"/>
    <property type="match status" value="1"/>
</dbReference>
<dbReference type="InterPro" id="IPR052898">
    <property type="entry name" value="ACAD10-like"/>
</dbReference>
<protein>
    <submittedName>
        <fullName evidence="2">Kinase-like domain-containing protein</fullName>
    </submittedName>
</protein>
<proteinExistence type="predicted"/>
<name>A0A1Y1UIG1_9TREE</name>
<accession>A0A1Y1UIG1</accession>
<keyword evidence="3" id="KW-1185">Reference proteome</keyword>
<dbReference type="InterPro" id="IPR002575">
    <property type="entry name" value="Aminoglycoside_PTrfase"/>
</dbReference>
<reference evidence="2 3" key="1">
    <citation type="submission" date="2017-03" db="EMBL/GenBank/DDBJ databases">
        <title>Widespread Adenine N6-methylation of Active Genes in Fungi.</title>
        <authorList>
            <consortium name="DOE Joint Genome Institute"/>
            <person name="Mondo S.J."/>
            <person name="Dannebaum R.O."/>
            <person name="Kuo R.C."/>
            <person name="Louie K.B."/>
            <person name="Bewick A.J."/>
            <person name="Labutti K."/>
            <person name="Haridas S."/>
            <person name="Kuo A."/>
            <person name="Salamov A."/>
            <person name="Ahrendt S.R."/>
            <person name="Lau R."/>
            <person name="Bowen B.P."/>
            <person name="Lipzen A."/>
            <person name="Sullivan W."/>
            <person name="Andreopoulos W.B."/>
            <person name="Clum A."/>
            <person name="Lindquist E."/>
            <person name="Daum C."/>
            <person name="Northen T.R."/>
            <person name="Ramamoorthy G."/>
            <person name="Schmitz R.J."/>
            <person name="Gryganskyi A."/>
            <person name="Culley D."/>
            <person name="Magnuson J."/>
            <person name="James T.Y."/>
            <person name="O'Malley M.A."/>
            <person name="Stajich J.E."/>
            <person name="Spatafora J.W."/>
            <person name="Visel A."/>
            <person name="Grigoriev I.V."/>
        </authorList>
    </citation>
    <scope>NUCLEOTIDE SEQUENCE [LARGE SCALE GENOMIC DNA]</scope>
    <source>
        <strain evidence="2 3">NRRL Y-17943</strain>
    </source>
</reference>
<dbReference type="STRING" id="4999.A0A1Y1UIG1"/>